<gene>
    <name evidence="1" type="ORF">BV25DRAFT_1900948</name>
</gene>
<proteinExistence type="predicted"/>
<dbReference type="EMBL" id="MU277217">
    <property type="protein sequence ID" value="KAI0060734.1"/>
    <property type="molecule type" value="Genomic_DNA"/>
</dbReference>
<dbReference type="Proteomes" id="UP000814140">
    <property type="component" value="Unassembled WGS sequence"/>
</dbReference>
<keyword evidence="2" id="KW-1185">Reference proteome</keyword>
<accession>A0ACB8SWH9</accession>
<reference evidence="1" key="1">
    <citation type="submission" date="2021-03" db="EMBL/GenBank/DDBJ databases">
        <authorList>
            <consortium name="DOE Joint Genome Institute"/>
            <person name="Ahrendt S."/>
            <person name="Looney B.P."/>
            <person name="Miyauchi S."/>
            <person name="Morin E."/>
            <person name="Drula E."/>
            <person name="Courty P.E."/>
            <person name="Chicoki N."/>
            <person name="Fauchery L."/>
            <person name="Kohler A."/>
            <person name="Kuo A."/>
            <person name="Labutti K."/>
            <person name="Pangilinan J."/>
            <person name="Lipzen A."/>
            <person name="Riley R."/>
            <person name="Andreopoulos W."/>
            <person name="He G."/>
            <person name="Johnson J."/>
            <person name="Barry K.W."/>
            <person name="Grigoriev I.V."/>
            <person name="Nagy L."/>
            <person name="Hibbett D."/>
            <person name="Henrissat B."/>
            <person name="Matheny P.B."/>
            <person name="Labbe J."/>
            <person name="Martin F."/>
        </authorList>
    </citation>
    <scope>NUCLEOTIDE SEQUENCE</scope>
    <source>
        <strain evidence="1">HHB10654</strain>
    </source>
</reference>
<comment type="caution">
    <text evidence="1">The sequence shown here is derived from an EMBL/GenBank/DDBJ whole genome shotgun (WGS) entry which is preliminary data.</text>
</comment>
<evidence type="ECO:0000313" key="2">
    <source>
        <dbReference type="Proteomes" id="UP000814140"/>
    </source>
</evidence>
<sequence length="459" mass="48943">MSSEATPAVSIATSAKAAFEASQLIEASERVRALYEIRRELEARKDEILAANKADMDAAQAEVAAGRMSGSLFKRLDLNKGDKWDSMLQGIVDVAELPDPTGKVSYTSELDEKLELYRVSCPIGVLLVIFEARPEVVVNIAALAIKSGNAAILKGGKESAQTAQSISKTIQAALSRTQIPDSYVQTIQTRAEVSSLLALDKYIDLVIPRGSGELVRNIQNNTRIPVMGHADGLCSIYLDESADREKAVRVVVDSKIDYPAACNSVETLIIHESLLNTIWLDVARALLSANVLLLCDGPSLSSLTSTAALGPNLQTHVRAAPPDAYETEHLSLTLSVLTVPSLAAAIRHINAHSSHHTDSLVAESEGAASIFVRGVDSAGAFVNASTRFADGFRYGFGTEVGISTGRIHARGPVGLEGLVTYKYVLRGQGEAGHIVGEFGTGEGKKKFKHQPIQASAVPF</sequence>
<protein>
    <submittedName>
        <fullName evidence="1">Gamma-glutamyl phosphate reductase</fullName>
    </submittedName>
</protein>
<name>A0ACB8SWH9_9AGAM</name>
<organism evidence="1 2">
    <name type="scientific">Artomyces pyxidatus</name>
    <dbReference type="NCBI Taxonomy" id="48021"/>
    <lineage>
        <taxon>Eukaryota</taxon>
        <taxon>Fungi</taxon>
        <taxon>Dikarya</taxon>
        <taxon>Basidiomycota</taxon>
        <taxon>Agaricomycotina</taxon>
        <taxon>Agaricomycetes</taxon>
        <taxon>Russulales</taxon>
        <taxon>Auriscalpiaceae</taxon>
        <taxon>Artomyces</taxon>
    </lineage>
</organism>
<reference evidence="1" key="2">
    <citation type="journal article" date="2022" name="New Phytol.">
        <title>Evolutionary transition to the ectomycorrhizal habit in the genomes of a hyperdiverse lineage of mushroom-forming fungi.</title>
        <authorList>
            <person name="Looney B."/>
            <person name="Miyauchi S."/>
            <person name="Morin E."/>
            <person name="Drula E."/>
            <person name="Courty P.E."/>
            <person name="Kohler A."/>
            <person name="Kuo A."/>
            <person name="LaButti K."/>
            <person name="Pangilinan J."/>
            <person name="Lipzen A."/>
            <person name="Riley R."/>
            <person name="Andreopoulos W."/>
            <person name="He G."/>
            <person name="Johnson J."/>
            <person name="Nolan M."/>
            <person name="Tritt A."/>
            <person name="Barry K.W."/>
            <person name="Grigoriev I.V."/>
            <person name="Nagy L.G."/>
            <person name="Hibbett D."/>
            <person name="Henrissat B."/>
            <person name="Matheny P.B."/>
            <person name="Labbe J."/>
            <person name="Martin F.M."/>
        </authorList>
    </citation>
    <scope>NUCLEOTIDE SEQUENCE</scope>
    <source>
        <strain evidence="1">HHB10654</strain>
    </source>
</reference>
<evidence type="ECO:0000313" key="1">
    <source>
        <dbReference type="EMBL" id="KAI0060734.1"/>
    </source>
</evidence>